<comment type="caution">
    <text evidence="1">The sequence shown here is derived from an EMBL/GenBank/DDBJ whole genome shotgun (WGS) entry which is preliminary data.</text>
</comment>
<evidence type="ECO:0000313" key="2">
    <source>
        <dbReference type="Proteomes" id="UP001056778"/>
    </source>
</evidence>
<keyword evidence="2" id="KW-1185">Reference proteome</keyword>
<protein>
    <submittedName>
        <fullName evidence="1">Alpha-tocopherol transfer protein-related</fullName>
    </submittedName>
</protein>
<sequence>MDSSLDHFDALQQLKYFDMFVSAVFRVTGLSDGQVGVMDMEGVTFGHLLRINLMDLKRHAYYVQEALPIRIKGLHYINVSPVVDKLLSMIKPFLKKEMASLIHVHTKMDTLYEYVPKEALPNELGGQAGTYKELHAKQVKLLEENAQYLIEEESEIVDETKRTEISKNKDAIFGIEGSFKKLDFD</sequence>
<proteinExistence type="predicted"/>
<accession>A0ACB9SH29</accession>
<reference evidence="1" key="1">
    <citation type="submission" date="2022-04" db="EMBL/GenBank/DDBJ databases">
        <title>Chromosome-scale genome assembly of Holotrichia oblita Faldermann.</title>
        <authorList>
            <person name="Rongchong L."/>
        </authorList>
    </citation>
    <scope>NUCLEOTIDE SEQUENCE</scope>
    <source>
        <strain evidence="1">81SQS9</strain>
    </source>
</reference>
<dbReference type="Proteomes" id="UP001056778">
    <property type="component" value="Chromosome 9"/>
</dbReference>
<name>A0ACB9SH29_HOLOL</name>
<dbReference type="EMBL" id="CM043023">
    <property type="protein sequence ID" value="KAI4454618.1"/>
    <property type="molecule type" value="Genomic_DNA"/>
</dbReference>
<gene>
    <name evidence="1" type="ORF">MML48_9g00011934</name>
</gene>
<evidence type="ECO:0000313" key="1">
    <source>
        <dbReference type="EMBL" id="KAI4454618.1"/>
    </source>
</evidence>
<organism evidence="1 2">
    <name type="scientific">Holotrichia oblita</name>
    <name type="common">Chafer beetle</name>
    <dbReference type="NCBI Taxonomy" id="644536"/>
    <lineage>
        <taxon>Eukaryota</taxon>
        <taxon>Metazoa</taxon>
        <taxon>Ecdysozoa</taxon>
        <taxon>Arthropoda</taxon>
        <taxon>Hexapoda</taxon>
        <taxon>Insecta</taxon>
        <taxon>Pterygota</taxon>
        <taxon>Neoptera</taxon>
        <taxon>Endopterygota</taxon>
        <taxon>Coleoptera</taxon>
        <taxon>Polyphaga</taxon>
        <taxon>Scarabaeiformia</taxon>
        <taxon>Scarabaeidae</taxon>
        <taxon>Melolonthinae</taxon>
        <taxon>Holotrichia</taxon>
    </lineage>
</organism>